<protein>
    <recommendedName>
        <fullName evidence="6 17">UDP-N-acetylmuramoylalanine--D-glutamate ligase</fullName>
        <ecNumber evidence="5 17">6.3.2.9</ecNumber>
    </recommendedName>
    <alternativeName>
        <fullName evidence="15 17">D-glutamic acid-adding enzyme</fullName>
    </alternativeName>
    <alternativeName>
        <fullName evidence="14 17">UDP-N-acetylmuramoyl-L-alanyl-D-glutamate synthetase</fullName>
    </alternativeName>
</protein>
<dbReference type="EC" id="6.3.2.9" evidence="5 17"/>
<evidence type="ECO:0000256" key="6">
    <source>
        <dbReference type="ARBA" id="ARBA00015655"/>
    </source>
</evidence>
<dbReference type="PANTHER" id="PTHR43692:SF1">
    <property type="entry name" value="UDP-N-ACETYLMURAMOYLALANINE--D-GLUTAMATE LIGASE"/>
    <property type="match status" value="1"/>
</dbReference>
<dbReference type="RefSeq" id="WP_088553555.1">
    <property type="nucleotide sequence ID" value="NZ_BDGJ01000059.1"/>
</dbReference>
<evidence type="ECO:0000256" key="1">
    <source>
        <dbReference type="ARBA" id="ARBA00002734"/>
    </source>
</evidence>
<dbReference type="InterPro" id="IPR036615">
    <property type="entry name" value="Mur_ligase_C_dom_sf"/>
</dbReference>
<keyword evidence="13 17" id="KW-0961">Cell wall biogenesis/degradation</keyword>
<reference evidence="22" key="1">
    <citation type="journal article" date="2017" name="Appl. Environ. Microbiol.">
        <title>Genomic analysis of Calderihabitans maritimus KKC1, a thermophilic hydrogenogenic carboxydotrophic bacterium isolated from marine sediment.</title>
        <authorList>
            <person name="Omae K."/>
            <person name="Yoneda Y."/>
            <person name="Fukuyama Y."/>
            <person name="Yoshida T."/>
            <person name="Sako Y."/>
        </authorList>
    </citation>
    <scope>NUCLEOTIDE SEQUENCE [LARGE SCALE GENOMIC DNA]</scope>
    <source>
        <strain evidence="22">KKC1</strain>
    </source>
</reference>
<comment type="catalytic activity">
    <reaction evidence="16 17 18">
        <text>UDP-N-acetyl-alpha-D-muramoyl-L-alanine + D-glutamate + ATP = UDP-N-acetyl-alpha-D-muramoyl-L-alanyl-D-glutamate + ADP + phosphate + H(+)</text>
        <dbReference type="Rhea" id="RHEA:16429"/>
        <dbReference type="ChEBI" id="CHEBI:15378"/>
        <dbReference type="ChEBI" id="CHEBI:29986"/>
        <dbReference type="ChEBI" id="CHEBI:30616"/>
        <dbReference type="ChEBI" id="CHEBI:43474"/>
        <dbReference type="ChEBI" id="CHEBI:83898"/>
        <dbReference type="ChEBI" id="CHEBI:83900"/>
        <dbReference type="ChEBI" id="CHEBI:456216"/>
        <dbReference type="EC" id="6.3.2.9"/>
    </reaction>
</comment>
<evidence type="ECO:0000256" key="15">
    <source>
        <dbReference type="ARBA" id="ARBA00032324"/>
    </source>
</evidence>
<evidence type="ECO:0000256" key="14">
    <source>
        <dbReference type="ARBA" id="ARBA00030398"/>
    </source>
</evidence>
<evidence type="ECO:0000256" key="7">
    <source>
        <dbReference type="ARBA" id="ARBA00022490"/>
    </source>
</evidence>
<evidence type="ECO:0000256" key="13">
    <source>
        <dbReference type="ARBA" id="ARBA00023316"/>
    </source>
</evidence>
<evidence type="ECO:0000256" key="18">
    <source>
        <dbReference type="RuleBase" id="RU003664"/>
    </source>
</evidence>
<dbReference type="GO" id="GO:0005524">
    <property type="term" value="F:ATP binding"/>
    <property type="evidence" value="ECO:0007669"/>
    <property type="project" value="UniProtKB-UniRule"/>
</dbReference>
<evidence type="ECO:0000256" key="9">
    <source>
        <dbReference type="ARBA" id="ARBA00022741"/>
    </source>
</evidence>
<proteinExistence type="inferred from homology"/>
<dbReference type="OrthoDB" id="9809796at2"/>
<dbReference type="Gene3D" id="3.90.190.20">
    <property type="entry name" value="Mur ligase, C-terminal domain"/>
    <property type="match status" value="1"/>
</dbReference>
<feature type="binding site" evidence="17">
    <location>
        <begin position="115"/>
        <end position="121"/>
    </location>
    <ligand>
        <name>ATP</name>
        <dbReference type="ChEBI" id="CHEBI:30616"/>
    </ligand>
</feature>
<dbReference type="InterPro" id="IPR005762">
    <property type="entry name" value="MurD"/>
</dbReference>
<keyword evidence="17 18" id="KW-0132">Cell division</keyword>
<dbReference type="GO" id="GO:0008764">
    <property type="term" value="F:UDP-N-acetylmuramoylalanine-D-glutamate ligase activity"/>
    <property type="evidence" value="ECO:0007669"/>
    <property type="project" value="UniProtKB-UniRule"/>
</dbReference>
<dbReference type="GO" id="GO:0005737">
    <property type="term" value="C:cytoplasm"/>
    <property type="evidence" value="ECO:0007669"/>
    <property type="project" value="UniProtKB-SubCell"/>
</dbReference>
<dbReference type="SUPFAM" id="SSF53244">
    <property type="entry name" value="MurD-like peptide ligases, peptide-binding domain"/>
    <property type="match status" value="1"/>
</dbReference>
<evidence type="ECO:0000259" key="19">
    <source>
        <dbReference type="Pfam" id="PF02875"/>
    </source>
</evidence>
<evidence type="ECO:0000256" key="12">
    <source>
        <dbReference type="ARBA" id="ARBA00022984"/>
    </source>
</evidence>
<dbReference type="Gene3D" id="3.40.1190.10">
    <property type="entry name" value="Mur-like, catalytic domain"/>
    <property type="match status" value="1"/>
</dbReference>
<evidence type="ECO:0000256" key="10">
    <source>
        <dbReference type="ARBA" id="ARBA00022840"/>
    </source>
</evidence>
<gene>
    <name evidence="17" type="primary">murD</name>
    <name evidence="21" type="ORF">KKC1_13050</name>
</gene>
<keyword evidence="7 17" id="KW-0963">Cytoplasm</keyword>
<comment type="similarity">
    <text evidence="4 17">Belongs to the MurCDEF family.</text>
</comment>
<dbReference type="Pfam" id="PF02875">
    <property type="entry name" value="Mur_ligase_C"/>
    <property type="match status" value="1"/>
</dbReference>
<dbReference type="PANTHER" id="PTHR43692">
    <property type="entry name" value="UDP-N-ACETYLMURAMOYLALANINE--D-GLUTAMATE LIGASE"/>
    <property type="match status" value="1"/>
</dbReference>
<dbReference type="Pfam" id="PF08245">
    <property type="entry name" value="Mur_ligase_M"/>
    <property type="match status" value="1"/>
</dbReference>
<evidence type="ECO:0000256" key="3">
    <source>
        <dbReference type="ARBA" id="ARBA00004752"/>
    </source>
</evidence>
<dbReference type="GO" id="GO:0009252">
    <property type="term" value="P:peptidoglycan biosynthetic process"/>
    <property type="evidence" value="ECO:0007669"/>
    <property type="project" value="UniProtKB-UniRule"/>
</dbReference>
<evidence type="ECO:0000256" key="17">
    <source>
        <dbReference type="HAMAP-Rule" id="MF_00639"/>
    </source>
</evidence>
<feature type="domain" description="Mur ligase central" evidence="20">
    <location>
        <begin position="113"/>
        <end position="290"/>
    </location>
</feature>
<dbReference type="Pfam" id="PF21799">
    <property type="entry name" value="MurD-like_N"/>
    <property type="match status" value="1"/>
</dbReference>
<dbReference type="SUPFAM" id="SSF51984">
    <property type="entry name" value="MurCD N-terminal domain"/>
    <property type="match status" value="1"/>
</dbReference>
<evidence type="ECO:0000313" key="22">
    <source>
        <dbReference type="Proteomes" id="UP000197032"/>
    </source>
</evidence>
<dbReference type="Gene3D" id="3.40.50.720">
    <property type="entry name" value="NAD(P)-binding Rossmann-like Domain"/>
    <property type="match status" value="1"/>
</dbReference>
<keyword evidence="10 17" id="KW-0067">ATP-binding</keyword>
<dbReference type="InterPro" id="IPR036565">
    <property type="entry name" value="Mur-like_cat_sf"/>
</dbReference>
<dbReference type="Proteomes" id="UP000197032">
    <property type="component" value="Unassembled WGS sequence"/>
</dbReference>
<dbReference type="InterPro" id="IPR004101">
    <property type="entry name" value="Mur_ligase_C"/>
</dbReference>
<keyword evidence="22" id="KW-1185">Reference proteome</keyword>
<keyword evidence="9 17" id="KW-0547">Nucleotide-binding</keyword>
<evidence type="ECO:0000256" key="11">
    <source>
        <dbReference type="ARBA" id="ARBA00022960"/>
    </source>
</evidence>
<keyword evidence="17 18" id="KW-0131">Cell cycle</keyword>
<evidence type="ECO:0000256" key="4">
    <source>
        <dbReference type="ARBA" id="ARBA00010416"/>
    </source>
</evidence>
<dbReference type="NCBIfam" id="TIGR01087">
    <property type="entry name" value="murD"/>
    <property type="match status" value="1"/>
</dbReference>
<dbReference type="GO" id="GO:0071555">
    <property type="term" value="P:cell wall organization"/>
    <property type="evidence" value="ECO:0007669"/>
    <property type="project" value="UniProtKB-KW"/>
</dbReference>
<keyword evidence="11 17" id="KW-0133">Cell shape</keyword>
<comment type="function">
    <text evidence="1 17 18">Cell wall formation. Catalyzes the addition of glutamate to the nucleotide precursor UDP-N-acetylmuramoyl-L-alanine (UMA).</text>
</comment>
<dbReference type="GO" id="GO:0051301">
    <property type="term" value="P:cell division"/>
    <property type="evidence" value="ECO:0007669"/>
    <property type="project" value="UniProtKB-KW"/>
</dbReference>
<comment type="pathway">
    <text evidence="3 17 18">Cell wall biogenesis; peptidoglycan biosynthesis.</text>
</comment>
<comment type="subcellular location">
    <subcellularLocation>
        <location evidence="2 17 18">Cytoplasm</location>
    </subcellularLocation>
</comment>
<dbReference type="AlphaFoldDB" id="A0A1Z5HRJ7"/>
<sequence length="461" mass="50065">MNWKGKKVLVIGMGHSGLAAARVLHEEGAQITLTDIKRKEELVQAIQSIEDLPVRLELGAYPEVNMENTDVVIISPGVPLSIAPVQQARASRIPVWSEIEAAYRFLEGPVVAITGTNGKTTTTALVGEMFKDAGRPVLVAGNIGIPLIREARSTNSDTVIVVEASSFQLETIDRFRPRVAVILNITPDHLDRHLTLEKYIQAKARIFENQSSSDFTILNYDDERVRSLASKTPGRVIFFSRQHMLEPGVYVQDGNVVVAIEGKKEVVCPAEEINIKGSHNLENALAGVAAGSAMGLAVDSIARTLRTFPGVAHRLEFVAEFGGVKYINDSKGTNPDAAIKALEAYAEPVVLIAGGKNKGSDFSSLAIKIKEKVRALVLVGEAAGNIQEAVEKVGFKNFYRVDTFEEAVKTAASLALPGDVVLLSPACASWDMFRSYEERGERFKSLVMQLKAGMDEGRKPD</sequence>
<keyword evidence="12 17" id="KW-0573">Peptidoglycan synthesis</keyword>
<dbReference type="InterPro" id="IPR013221">
    <property type="entry name" value="Mur_ligase_cen"/>
</dbReference>
<keyword evidence="8 17" id="KW-0436">Ligase</keyword>
<evidence type="ECO:0000259" key="20">
    <source>
        <dbReference type="Pfam" id="PF08245"/>
    </source>
</evidence>
<evidence type="ECO:0000256" key="8">
    <source>
        <dbReference type="ARBA" id="ARBA00022598"/>
    </source>
</evidence>
<name>A0A1Z5HRJ7_9FIRM</name>
<comment type="caution">
    <text evidence="21">The sequence shown here is derived from an EMBL/GenBank/DDBJ whole genome shotgun (WGS) entry which is preliminary data.</text>
</comment>
<dbReference type="UniPathway" id="UPA00219"/>
<dbReference type="HAMAP" id="MF_00639">
    <property type="entry name" value="MurD"/>
    <property type="match status" value="1"/>
</dbReference>
<dbReference type="SUPFAM" id="SSF53623">
    <property type="entry name" value="MurD-like peptide ligases, catalytic domain"/>
    <property type="match status" value="1"/>
</dbReference>
<dbReference type="GO" id="GO:0008360">
    <property type="term" value="P:regulation of cell shape"/>
    <property type="evidence" value="ECO:0007669"/>
    <property type="project" value="UniProtKB-KW"/>
</dbReference>
<feature type="domain" description="Mur ligase C-terminal" evidence="19">
    <location>
        <begin position="313"/>
        <end position="427"/>
    </location>
</feature>
<evidence type="ECO:0000256" key="2">
    <source>
        <dbReference type="ARBA" id="ARBA00004496"/>
    </source>
</evidence>
<dbReference type="EMBL" id="BDGJ01000059">
    <property type="protein sequence ID" value="GAW92146.1"/>
    <property type="molecule type" value="Genomic_DNA"/>
</dbReference>
<accession>A0A1Z5HRJ7</accession>
<evidence type="ECO:0000256" key="5">
    <source>
        <dbReference type="ARBA" id="ARBA00012212"/>
    </source>
</evidence>
<organism evidence="21 22">
    <name type="scientific">Calderihabitans maritimus</name>
    <dbReference type="NCBI Taxonomy" id="1246530"/>
    <lineage>
        <taxon>Bacteria</taxon>
        <taxon>Bacillati</taxon>
        <taxon>Bacillota</taxon>
        <taxon>Clostridia</taxon>
        <taxon>Neomoorellales</taxon>
        <taxon>Calderihabitantaceae</taxon>
        <taxon>Calderihabitans</taxon>
    </lineage>
</organism>
<evidence type="ECO:0000256" key="16">
    <source>
        <dbReference type="ARBA" id="ARBA00047632"/>
    </source>
</evidence>
<evidence type="ECO:0000313" key="21">
    <source>
        <dbReference type="EMBL" id="GAW92146.1"/>
    </source>
</evidence>